<accession>A0A075HBN6</accession>
<reference evidence="3" key="1">
    <citation type="journal article" date="2014" name="Genome Biol. Evol.">
        <title>Pangenome evidence for extensive interdomain horizontal transfer affecting lineage core and shell genes in uncultured planktonic thaumarchaeota and euryarchaeota.</title>
        <authorList>
            <person name="Deschamps P."/>
            <person name="Zivanovic Y."/>
            <person name="Moreira D."/>
            <person name="Rodriguez-Valera F."/>
            <person name="Lopez-Garcia P."/>
        </authorList>
    </citation>
    <scope>NUCLEOTIDE SEQUENCE</scope>
</reference>
<dbReference type="GO" id="GO:0052837">
    <property type="term" value="P:thiazole biosynthetic process"/>
    <property type="evidence" value="ECO:0007669"/>
    <property type="project" value="TreeGrafter"/>
</dbReference>
<evidence type="ECO:0000256" key="1">
    <source>
        <dbReference type="PROSITE-ProRule" id="PRU00529"/>
    </source>
</evidence>
<feature type="domain" description="THUMP" evidence="2">
    <location>
        <begin position="73"/>
        <end position="176"/>
    </location>
</feature>
<protein>
    <submittedName>
        <fullName evidence="3">Thiamine biosynthesis protein (ThiI)</fullName>
    </submittedName>
</protein>
<dbReference type="EMBL" id="KF900970">
    <property type="protein sequence ID" value="AIF13344.1"/>
    <property type="molecule type" value="Genomic_DNA"/>
</dbReference>
<proteinExistence type="predicted"/>
<dbReference type="InterPro" id="IPR050102">
    <property type="entry name" value="tRNA_sulfurtransferase_ThiI"/>
</dbReference>
<gene>
    <name evidence="3" type="primary">thiI</name>
</gene>
<dbReference type="AlphaFoldDB" id="A0A075HBN6"/>
<dbReference type="PROSITE" id="PS51165">
    <property type="entry name" value="THUMP"/>
    <property type="match status" value="1"/>
</dbReference>
<dbReference type="InterPro" id="IPR054173">
    <property type="entry name" value="ThiI_fer"/>
</dbReference>
<dbReference type="GO" id="GO:0005829">
    <property type="term" value="C:cytosol"/>
    <property type="evidence" value="ECO:0007669"/>
    <property type="project" value="TreeGrafter"/>
</dbReference>
<dbReference type="Pfam" id="PF02926">
    <property type="entry name" value="THUMP"/>
    <property type="match status" value="1"/>
</dbReference>
<sequence>MSLFLLRYGELGLKAPGTRRRYEQKLADNLLQRLALAGIEARIERMRGRFFAHIADSGAAPVEATTAASPDGDSAAGVLARTFGIVSLSPVEELPAELELLGEAAAEWGAELPQGTSFAIRPRRTGSHSFTSQQLGADLGAAVLAARPDLKVNLSAPDHALHAEVRDKRAFLFREVLPAVGGLPLHTQGKVLVHAENWRDLVAGWLLAKRGCTLELVEQAQLPAAERAALERWHPRLRSHPATPLEELPQLALRRKALGVVVGWDAQRMVAPPAGMTWHAPLLALPPERMAVLREILLEKRDPEGPSGKAPA</sequence>
<dbReference type="CDD" id="cd11716">
    <property type="entry name" value="THUMP_ThiI"/>
    <property type="match status" value="1"/>
</dbReference>
<evidence type="ECO:0000313" key="3">
    <source>
        <dbReference type="EMBL" id="AIF13344.1"/>
    </source>
</evidence>
<dbReference type="PANTHER" id="PTHR43209">
    <property type="entry name" value="TRNA SULFURTRANSFERASE"/>
    <property type="match status" value="1"/>
</dbReference>
<keyword evidence="1" id="KW-0694">RNA-binding</keyword>
<dbReference type="SUPFAM" id="SSF143437">
    <property type="entry name" value="THUMP domain-like"/>
    <property type="match status" value="1"/>
</dbReference>
<dbReference type="InterPro" id="IPR049962">
    <property type="entry name" value="THUMP_ThiI"/>
</dbReference>
<organism evidence="3">
    <name type="scientific">uncultured marine group II/III euryarchaeote KM3_61_H04</name>
    <dbReference type="NCBI Taxonomy" id="1456471"/>
    <lineage>
        <taxon>Archaea</taxon>
        <taxon>Methanobacteriati</taxon>
        <taxon>Methanobacteriota</taxon>
        <taxon>environmental samples</taxon>
    </lineage>
</organism>
<dbReference type="InterPro" id="IPR004114">
    <property type="entry name" value="THUMP_dom"/>
</dbReference>
<dbReference type="GO" id="GO:0003723">
    <property type="term" value="F:RNA binding"/>
    <property type="evidence" value="ECO:0007669"/>
    <property type="project" value="UniProtKB-UniRule"/>
</dbReference>
<dbReference type="Pfam" id="PF22025">
    <property type="entry name" value="ThiI_fer"/>
    <property type="match status" value="1"/>
</dbReference>
<dbReference type="SMART" id="SM00981">
    <property type="entry name" value="THUMP"/>
    <property type="match status" value="1"/>
</dbReference>
<name>A0A075HBN6_9EURY</name>
<dbReference type="GO" id="GO:0002937">
    <property type="term" value="P:tRNA 4-thiouridine biosynthesis"/>
    <property type="evidence" value="ECO:0007669"/>
    <property type="project" value="TreeGrafter"/>
</dbReference>
<dbReference type="PANTHER" id="PTHR43209:SF1">
    <property type="entry name" value="TRNA SULFURTRANSFERASE"/>
    <property type="match status" value="1"/>
</dbReference>
<evidence type="ECO:0000259" key="2">
    <source>
        <dbReference type="PROSITE" id="PS51165"/>
    </source>
</evidence>
<dbReference type="Gene3D" id="3.30.2130.30">
    <property type="match status" value="1"/>
</dbReference>